<dbReference type="PANTHER" id="PTHR34502">
    <property type="entry name" value="DUF6594 DOMAIN-CONTAINING PROTEIN-RELATED"/>
    <property type="match status" value="1"/>
</dbReference>
<feature type="compositionally biased region" description="Polar residues" evidence="1">
    <location>
        <begin position="1"/>
        <end position="33"/>
    </location>
</feature>
<evidence type="ECO:0000256" key="2">
    <source>
        <dbReference type="SAM" id="Phobius"/>
    </source>
</evidence>
<keyword evidence="2" id="KW-0472">Membrane</keyword>
<evidence type="ECO:0000259" key="3">
    <source>
        <dbReference type="Pfam" id="PF20237"/>
    </source>
</evidence>
<dbReference type="Pfam" id="PF20237">
    <property type="entry name" value="DUF6594"/>
    <property type="match status" value="1"/>
</dbReference>
<keyword evidence="5" id="KW-1185">Reference proteome</keyword>
<evidence type="ECO:0000313" key="4">
    <source>
        <dbReference type="EMBL" id="CAI6331467.1"/>
    </source>
</evidence>
<feature type="transmembrane region" description="Helical" evidence="2">
    <location>
        <begin position="289"/>
        <end position="313"/>
    </location>
</feature>
<keyword evidence="2" id="KW-1133">Transmembrane helix</keyword>
<evidence type="ECO:0000313" key="5">
    <source>
        <dbReference type="Proteomes" id="UP001152607"/>
    </source>
</evidence>
<sequence>MESSNGAKTPQQPASPVRDQYTSYSSDDASTVCASEFDKKDLESQSAKPQDRSISHYLGLSSPISDDLDDIEEEEFADSDNNQVADVKSPDYQDIDHHPQGYPRLAAFMNSDENFLICRQYGNLHNRVLLYRQDELRELESELFEMDKKALATDELQLGSRTREERCSPERRGLINRIDEKLREYNDIVQRTRSFATLQKATERNYRSVKNWMDMEGPLVQEEAATFKKDRDFVAVVDAKEGSWFDGRVETALTKFGGPISRRIFVTKRDRDSTANKLVRLYSKDKIDIFSRLIITFLAVVLLMAPVVALFGLNKNGHIKILIIFLFTMAFSVALSLFTKAKRHEVFAATAAYCAVLVVFLGNMDG</sequence>
<feature type="compositionally biased region" description="Basic and acidic residues" evidence="1">
    <location>
        <begin position="36"/>
        <end position="54"/>
    </location>
</feature>
<reference evidence="4" key="1">
    <citation type="submission" date="2023-01" db="EMBL/GenBank/DDBJ databases">
        <authorList>
            <person name="Van Ghelder C."/>
            <person name="Rancurel C."/>
        </authorList>
    </citation>
    <scope>NUCLEOTIDE SEQUENCE</scope>
    <source>
        <strain evidence="4">CNCM I-4278</strain>
    </source>
</reference>
<dbReference type="PANTHER" id="PTHR34502:SF3">
    <property type="entry name" value="DUF6594 DOMAIN-CONTAINING PROTEIN"/>
    <property type="match status" value="1"/>
</dbReference>
<dbReference type="InterPro" id="IPR046529">
    <property type="entry name" value="DUF6594"/>
</dbReference>
<proteinExistence type="predicted"/>
<accession>A0A9W4U829</accession>
<evidence type="ECO:0000256" key="1">
    <source>
        <dbReference type="SAM" id="MobiDB-lite"/>
    </source>
</evidence>
<keyword evidence="2" id="KW-0812">Transmembrane</keyword>
<comment type="caution">
    <text evidence="4">The sequence shown here is derived from an EMBL/GenBank/DDBJ whole genome shotgun (WGS) entry which is preliminary data.</text>
</comment>
<dbReference type="EMBL" id="CAOQHR010000003">
    <property type="protein sequence ID" value="CAI6331467.1"/>
    <property type="molecule type" value="Genomic_DNA"/>
</dbReference>
<dbReference type="OrthoDB" id="3533814at2759"/>
<organism evidence="4 5">
    <name type="scientific">Periconia digitata</name>
    <dbReference type="NCBI Taxonomy" id="1303443"/>
    <lineage>
        <taxon>Eukaryota</taxon>
        <taxon>Fungi</taxon>
        <taxon>Dikarya</taxon>
        <taxon>Ascomycota</taxon>
        <taxon>Pezizomycotina</taxon>
        <taxon>Dothideomycetes</taxon>
        <taxon>Pleosporomycetidae</taxon>
        <taxon>Pleosporales</taxon>
        <taxon>Massarineae</taxon>
        <taxon>Periconiaceae</taxon>
        <taxon>Periconia</taxon>
    </lineage>
</organism>
<feature type="transmembrane region" description="Helical" evidence="2">
    <location>
        <begin position="319"/>
        <end position="339"/>
    </location>
</feature>
<name>A0A9W4U829_9PLEO</name>
<dbReference type="Proteomes" id="UP001152607">
    <property type="component" value="Unassembled WGS sequence"/>
</dbReference>
<feature type="region of interest" description="Disordered" evidence="1">
    <location>
        <begin position="1"/>
        <end position="65"/>
    </location>
</feature>
<gene>
    <name evidence="4" type="ORF">PDIGIT_LOCUS4492</name>
</gene>
<feature type="domain" description="DUF6594" evidence="3">
    <location>
        <begin position="102"/>
        <end position="358"/>
    </location>
</feature>
<protein>
    <recommendedName>
        <fullName evidence="3">DUF6594 domain-containing protein</fullName>
    </recommendedName>
</protein>
<dbReference type="AlphaFoldDB" id="A0A9W4U829"/>
<feature type="transmembrane region" description="Helical" evidence="2">
    <location>
        <begin position="346"/>
        <end position="364"/>
    </location>
</feature>